<reference evidence="5 6" key="1">
    <citation type="submission" date="2009-08" db="EMBL/GenBank/DDBJ databases">
        <title>The Genome Sequence of Spizellomyces punctatus strain DAOM BR117.</title>
        <authorList>
            <consortium name="The Broad Institute Genome Sequencing Platform"/>
            <person name="Russ C."/>
            <person name="Cuomo C."/>
            <person name="Shea T."/>
            <person name="Young S.K."/>
            <person name="Zeng Q."/>
            <person name="Koehrsen M."/>
            <person name="Haas B."/>
            <person name="Borodovsky M."/>
            <person name="Guigo R."/>
            <person name="Alvarado L."/>
            <person name="Berlin A."/>
            <person name="Bochicchio J."/>
            <person name="Borenstein D."/>
            <person name="Chapman S."/>
            <person name="Chen Z."/>
            <person name="Engels R."/>
            <person name="Freedman E."/>
            <person name="Gellesch M."/>
            <person name="Goldberg J."/>
            <person name="Griggs A."/>
            <person name="Gujja S."/>
            <person name="Heiman D."/>
            <person name="Hepburn T."/>
            <person name="Howarth C."/>
            <person name="Jen D."/>
            <person name="Larson L."/>
            <person name="Lewis B."/>
            <person name="Mehta T."/>
            <person name="Park D."/>
            <person name="Pearson M."/>
            <person name="Roberts A."/>
            <person name="Saif S."/>
            <person name="Shenoy N."/>
            <person name="Sisk P."/>
            <person name="Stolte C."/>
            <person name="Sykes S."/>
            <person name="Thomson T."/>
            <person name="Walk T."/>
            <person name="White J."/>
            <person name="Yandava C."/>
            <person name="Burger G."/>
            <person name="Gray M.W."/>
            <person name="Holland P.W.H."/>
            <person name="King N."/>
            <person name="Lang F.B.F."/>
            <person name="Roger A.J."/>
            <person name="Ruiz-Trillo I."/>
            <person name="Lander E."/>
            <person name="Nusbaum C."/>
        </authorList>
    </citation>
    <scope>NUCLEOTIDE SEQUENCE [LARGE SCALE GENOMIC DNA]</scope>
    <source>
        <strain evidence="5 6">DAOM BR117</strain>
    </source>
</reference>
<dbReference type="eggNOG" id="KOG4324">
    <property type="taxonomic scope" value="Eukaryota"/>
</dbReference>
<dbReference type="PANTHER" id="PTHR14430">
    <property type="entry name" value="RABIN3-RELATED"/>
    <property type="match status" value="1"/>
</dbReference>
<keyword evidence="1 2" id="KW-0175">Coiled coil</keyword>
<feature type="region of interest" description="Disordered" evidence="3">
    <location>
        <begin position="115"/>
        <end position="140"/>
    </location>
</feature>
<sequence length="770" mass="84445">MAEAVISSGRVGTPTQSHDRIVSIDNQNEQSESDSQDTVKSLERRIVELETQLKNVSEQKEKELALAAETITRKNDVIDVMRIKLNRYEFAIKEAILFLGKPMLNFEEWLTRGGKESFSGDSGQAEHSRIASTISKSNNDKSLPAQMAEKQQAQQAANFQLSLTSGSKAMLPGGATPLEVQCMECLRLALNYLKSAQMSVKAVSEPKPPGIQTTQDLEPLPRLNGEAAHAESASPGDGAWPKLSPCREEEPEPPRLGTASSDTKGLLSTGNMSQAGLQSGRSYSSASSHERKISAQKAAAALYHAATSLPEDDESDLATNPSRSTGTAPSTPTISKCHFCRDNMLQLHHLQDTIDGLKLDITDLADQLEEERAIRDRLQLSKDILDQELEELTAQLFDQANRMVIDEAKMRDELEHSNRQLRGELSEVMQNFRRRDDELQQLRQSLRALEAAKLRSSSVTNLTSAAGSSSPLGSQSSLATSGPPLRRDSIMRRSSVIVSPHGSFPVLGINSSSTIPVDGIIFSEFQEHVKETMNSNYQQTPSITTQFFKRCMAEDVEPCLFYGYHLDGGGIFKQTQGLSASSKKKFLENISRGWCEVVPHWATRSNSSLASKISQSPSSPSPLSGDIASQQSQRPAARTKCYACTLIRDCDYKIRFVPPAPSTSSTTTGSVSSSSATQTSLSPDAAWQPLCRFCRDRILAVLGFFAFLSHLRDGVKHGATILAMFRQVLWLRRRMAGSRIGSTALFDGDADGNWRLEAGGDWEKLVQIMP</sequence>
<proteinExistence type="predicted"/>
<feature type="coiled-coil region" evidence="2">
    <location>
        <begin position="347"/>
        <end position="452"/>
    </location>
</feature>
<feature type="compositionally biased region" description="Polar residues" evidence="3">
    <location>
        <begin position="258"/>
        <end position="287"/>
    </location>
</feature>
<protein>
    <recommendedName>
        <fullName evidence="4">GDP/GTP exchange factor Sec2 N-terminal domain-containing protein</fullName>
    </recommendedName>
</protein>
<dbReference type="SUPFAM" id="SSF144284">
    <property type="entry name" value="Sec2 N-terminal region"/>
    <property type="match status" value="1"/>
</dbReference>
<feature type="compositionally biased region" description="Low complexity" evidence="3">
    <location>
        <begin position="662"/>
        <end position="681"/>
    </location>
</feature>
<feature type="compositionally biased region" description="Low complexity" evidence="3">
    <location>
        <begin position="462"/>
        <end position="481"/>
    </location>
</feature>
<dbReference type="Pfam" id="PF25555">
    <property type="entry name" value="RAB3A-like_C"/>
    <property type="match status" value="1"/>
</dbReference>
<organism evidence="5 6">
    <name type="scientific">Spizellomyces punctatus (strain DAOM BR117)</name>
    <dbReference type="NCBI Taxonomy" id="645134"/>
    <lineage>
        <taxon>Eukaryota</taxon>
        <taxon>Fungi</taxon>
        <taxon>Fungi incertae sedis</taxon>
        <taxon>Chytridiomycota</taxon>
        <taxon>Chytridiomycota incertae sedis</taxon>
        <taxon>Chytridiomycetes</taxon>
        <taxon>Spizellomycetales</taxon>
        <taxon>Spizellomycetaceae</taxon>
        <taxon>Spizellomyces</taxon>
    </lineage>
</organism>
<dbReference type="AlphaFoldDB" id="A0A0L0H3Q0"/>
<feature type="region of interest" description="Disordered" evidence="3">
    <location>
        <begin position="660"/>
        <end position="681"/>
    </location>
</feature>
<evidence type="ECO:0000259" key="4">
    <source>
        <dbReference type="Pfam" id="PF06428"/>
    </source>
</evidence>
<evidence type="ECO:0000256" key="1">
    <source>
        <dbReference type="ARBA" id="ARBA00023054"/>
    </source>
</evidence>
<dbReference type="PANTHER" id="PTHR14430:SF0">
    <property type="entry name" value="SEC2P DOMAIN-CONTAINING PROTEIN"/>
    <property type="match status" value="1"/>
</dbReference>
<feature type="region of interest" description="Disordered" evidence="3">
    <location>
        <begin position="1"/>
        <end position="39"/>
    </location>
</feature>
<dbReference type="RefSeq" id="XP_016604125.1">
    <property type="nucleotide sequence ID" value="XM_016756628.1"/>
</dbReference>
<feature type="compositionally biased region" description="Low complexity" evidence="3">
    <location>
        <begin position="609"/>
        <end position="624"/>
    </location>
</feature>
<dbReference type="Gene3D" id="6.10.140.910">
    <property type="match status" value="1"/>
</dbReference>
<dbReference type="GO" id="GO:0070319">
    <property type="term" value="C:Golgi to plasma membrane transport vesicle"/>
    <property type="evidence" value="ECO:0007669"/>
    <property type="project" value="TreeGrafter"/>
</dbReference>
<evidence type="ECO:0000256" key="3">
    <source>
        <dbReference type="SAM" id="MobiDB-lite"/>
    </source>
</evidence>
<feature type="compositionally biased region" description="Polar residues" evidence="3">
    <location>
        <begin position="317"/>
        <end position="332"/>
    </location>
</feature>
<dbReference type="Pfam" id="PF06428">
    <property type="entry name" value="Sec2p"/>
    <property type="match status" value="1"/>
</dbReference>
<dbReference type="InterPro" id="IPR009449">
    <property type="entry name" value="Sec2_N"/>
</dbReference>
<feature type="domain" description="GDP/GTP exchange factor Sec2 N-terminal" evidence="4">
    <location>
        <begin position="354"/>
        <end position="448"/>
    </location>
</feature>
<evidence type="ECO:0000256" key="2">
    <source>
        <dbReference type="SAM" id="Coils"/>
    </source>
</evidence>
<feature type="region of interest" description="Disordered" evidence="3">
    <location>
        <begin position="309"/>
        <end position="332"/>
    </location>
</feature>
<gene>
    <name evidence="5" type="ORF">SPPG_08473</name>
</gene>
<dbReference type="InterPro" id="IPR040351">
    <property type="entry name" value="RAB3IL/RAB3IP/Sec2"/>
</dbReference>
<dbReference type="EMBL" id="KQ257471">
    <property type="protein sequence ID" value="KNC96085.1"/>
    <property type="molecule type" value="Genomic_DNA"/>
</dbReference>
<evidence type="ECO:0000313" key="5">
    <source>
        <dbReference type="EMBL" id="KNC96085.1"/>
    </source>
</evidence>
<dbReference type="GO" id="GO:0006887">
    <property type="term" value="P:exocytosis"/>
    <property type="evidence" value="ECO:0007669"/>
    <property type="project" value="TreeGrafter"/>
</dbReference>
<name>A0A0L0H3Q0_SPIPD</name>
<dbReference type="CDD" id="cd21044">
    <property type="entry name" value="Rab11BD_RAB3IP_like"/>
    <property type="match status" value="1"/>
</dbReference>
<feature type="region of interest" description="Disordered" evidence="3">
    <location>
        <begin position="609"/>
        <end position="632"/>
    </location>
</feature>
<dbReference type="InParanoid" id="A0A0L0H3Q0"/>
<dbReference type="Proteomes" id="UP000053201">
    <property type="component" value="Unassembled WGS sequence"/>
</dbReference>
<feature type="region of interest" description="Disordered" evidence="3">
    <location>
        <begin position="462"/>
        <end position="486"/>
    </location>
</feature>
<dbReference type="OrthoDB" id="5560525at2759"/>
<dbReference type="OMA" id="WLPIDRF"/>
<dbReference type="GeneID" id="27691636"/>
<feature type="region of interest" description="Disordered" evidence="3">
    <location>
        <begin position="226"/>
        <end position="291"/>
    </location>
</feature>
<dbReference type="GO" id="GO:0051286">
    <property type="term" value="C:cell tip"/>
    <property type="evidence" value="ECO:0007669"/>
    <property type="project" value="TreeGrafter"/>
</dbReference>
<dbReference type="STRING" id="645134.A0A0L0H3Q0"/>
<feature type="compositionally biased region" description="Polar residues" evidence="3">
    <location>
        <begin position="130"/>
        <end position="140"/>
    </location>
</feature>
<evidence type="ECO:0000313" key="6">
    <source>
        <dbReference type="Proteomes" id="UP000053201"/>
    </source>
</evidence>
<dbReference type="GO" id="GO:0005085">
    <property type="term" value="F:guanyl-nucleotide exchange factor activity"/>
    <property type="evidence" value="ECO:0007669"/>
    <property type="project" value="InterPro"/>
</dbReference>
<keyword evidence="6" id="KW-1185">Reference proteome</keyword>
<dbReference type="VEuPathDB" id="FungiDB:SPPG_08473"/>
<accession>A0A0L0H3Q0</accession>